<dbReference type="KEGG" id="bpy:Bphyt_7407"/>
<keyword evidence="1" id="KW-0732">Signal</keyword>
<feature type="chain" id="PRO_5002782813" evidence="1">
    <location>
        <begin position="21"/>
        <end position="125"/>
    </location>
</feature>
<dbReference type="RefSeq" id="WP_012431061.1">
    <property type="nucleotide sequence ID" value="NC_010679.1"/>
</dbReference>
<organism evidence="2 3">
    <name type="scientific">Paraburkholderia phytofirmans (strain DSM 17436 / LMG 22146 / PsJN)</name>
    <name type="common">Burkholderia phytofirmans</name>
    <dbReference type="NCBI Taxonomy" id="398527"/>
    <lineage>
        <taxon>Bacteria</taxon>
        <taxon>Pseudomonadati</taxon>
        <taxon>Pseudomonadota</taxon>
        <taxon>Betaproteobacteria</taxon>
        <taxon>Burkholderiales</taxon>
        <taxon>Burkholderiaceae</taxon>
        <taxon>Paraburkholderia</taxon>
    </lineage>
</organism>
<dbReference type="HOGENOM" id="CLU_1988451_0_0_4"/>
<gene>
    <name evidence="2" type="ordered locus">Bphyt_7407</name>
</gene>
<dbReference type="OrthoDB" id="6400575at2"/>
<proteinExistence type="predicted"/>
<evidence type="ECO:0000313" key="3">
    <source>
        <dbReference type="Proteomes" id="UP000001739"/>
    </source>
</evidence>
<evidence type="ECO:0000313" key="2">
    <source>
        <dbReference type="EMBL" id="ACD21692.1"/>
    </source>
</evidence>
<dbReference type="AlphaFoldDB" id="B2TGX6"/>
<reference evidence="2 3" key="1">
    <citation type="journal article" date="2011" name="J. Bacteriol.">
        <title>Complete genome sequence of the plant growth-promoting endophyte Burkholderia phytofirmans strain PsJN.</title>
        <authorList>
            <person name="Weilharter A."/>
            <person name="Mitter B."/>
            <person name="Shin M.V."/>
            <person name="Chain P.S."/>
            <person name="Nowak J."/>
            <person name="Sessitsch A."/>
        </authorList>
    </citation>
    <scope>NUCLEOTIDE SEQUENCE [LARGE SCALE GENOMIC DNA]</scope>
    <source>
        <strain evidence="3">DSM 17436 / LMG 22146 / PsJN</strain>
        <plasmid evidence="2 3">pBPHYT01</plasmid>
    </source>
</reference>
<evidence type="ECO:0000256" key="1">
    <source>
        <dbReference type="SAM" id="SignalP"/>
    </source>
</evidence>
<sequence length="125" mass="13399" precursor="true">MKTKMLAALLVAFASVSAVAGESTAQPIGSTAASTPRTEKELIELQMLQSSQMQVALLTQMNSEIHSLQTAAQQDNSKACYYDGKAFSEGAKHNGQTCASDGIRVTLPDGREKVPPLTWTIQKDK</sequence>
<dbReference type="Proteomes" id="UP000001739">
    <property type="component" value="Plasmid pBPHYT01"/>
</dbReference>
<protein>
    <submittedName>
        <fullName evidence="2">Uncharacterized protein</fullName>
    </submittedName>
</protein>
<name>B2TGX6_PARPJ</name>
<dbReference type="EMBL" id="CP001054">
    <property type="protein sequence ID" value="ACD21692.1"/>
    <property type="molecule type" value="Genomic_DNA"/>
</dbReference>
<accession>B2TGX6</accession>
<feature type="signal peptide" evidence="1">
    <location>
        <begin position="1"/>
        <end position="20"/>
    </location>
</feature>
<keyword evidence="2" id="KW-0614">Plasmid</keyword>
<geneLocation type="plasmid" evidence="2 3">
    <name>pBPHYT01</name>
</geneLocation>